<dbReference type="GO" id="GO:0006284">
    <property type="term" value="P:base-excision repair"/>
    <property type="evidence" value="ECO:0007669"/>
    <property type="project" value="UniProtKB-UniRule"/>
</dbReference>
<dbReference type="GO" id="GO:0000701">
    <property type="term" value="F:purine-specific mismatch base pair DNA N-glycosylase activity"/>
    <property type="evidence" value="ECO:0007669"/>
    <property type="project" value="UniProtKB-EC"/>
</dbReference>
<evidence type="ECO:0000256" key="12">
    <source>
        <dbReference type="ARBA" id="ARBA00023204"/>
    </source>
</evidence>
<keyword evidence="8 14" id="KW-0227">DNA damage</keyword>
<evidence type="ECO:0000313" key="16">
    <source>
        <dbReference type="EMBL" id="QIO07624.1"/>
    </source>
</evidence>
<keyword evidence="6" id="KW-0004">4Fe-4S</keyword>
<dbReference type="Pfam" id="PF00633">
    <property type="entry name" value="HHH"/>
    <property type="match status" value="1"/>
</dbReference>
<dbReference type="SUPFAM" id="SSF48150">
    <property type="entry name" value="DNA-glycosylase"/>
    <property type="match status" value="1"/>
</dbReference>
<dbReference type="InterPro" id="IPR044298">
    <property type="entry name" value="MIG/MutY"/>
</dbReference>
<dbReference type="InterPro" id="IPR003265">
    <property type="entry name" value="HhH-GPD_domain"/>
</dbReference>
<comment type="function">
    <text evidence="2">Adenine glycosylase active on G-A mispairs. MutY also corrects error-prone DNA synthesis past GO lesions which are due to the oxidatively damaged form of guanine: 7,8-dihydro-8-oxoguanine (8-oxo-dGTP).</text>
</comment>
<dbReference type="Proteomes" id="UP000501939">
    <property type="component" value="Chromosome"/>
</dbReference>
<comment type="similarity">
    <text evidence="3 14">Belongs to the Nth/MutY family.</text>
</comment>
<feature type="domain" description="HhH-GPD" evidence="15">
    <location>
        <begin position="39"/>
        <end position="188"/>
    </location>
</feature>
<dbReference type="GO" id="GO:0046872">
    <property type="term" value="F:metal ion binding"/>
    <property type="evidence" value="ECO:0007669"/>
    <property type="project" value="UniProtKB-UniRule"/>
</dbReference>
<dbReference type="InterPro" id="IPR000445">
    <property type="entry name" value="HhH_motif"/>
</dbReference>
<evidence type="ECO:0000256" key="9">
    <source>
        <dbReference type="ARBA" id="ARBA00022801"/>
    </source>
</evidence>
<proteinExistence type="inferred from homology"/>
<dbReference type="KEGG" id="alj:G8D99_00345"/>
<evidence type="ECO:0000313" key="17">
    <source>
        <dbReference type="Proteomes" id="UP000501939"/>
    </source>
</evidence>
<dbReference type="CDD" id="cd03431">
    <property type="entry name" value="NUDIX_DNA_Glycosylase_C-MutY"/>
    <property type="match status" value="1"/>
</dbReference>
<keyword evidence="11" id="KW-0411">Iron-sulfur</keyword>
<dbReference type="GO" id="GO:0032357">
    <property type="term" value="F:oxidized purine DNA binding"/>
    <property type="evidence" value="ECO:0007669"/>
    <property type="project" value="TreeGrafter"/>
</dbReference>
<dbReference type="InterPro" id="IPR011257">
    <property type="entry name" value="DNA_glycosylase"/>
</dbReference>
<dbReference type="InterPro" id="IPR004035">
    <property type="entry name" value="Endouclease-III_FeS-bd_BS"/>
</dbReference>
<evidence type="ECO:0000259" key="15">
    <source>
        <dbReference type="SMART" id="SM00478"/>
    </source>
</evidence>
<dbReference type="PANTHER" id="PTHR42944">
    <property type="entry name" value="ADENINE DNA GLYCOSYLASE"/>
    <property type="match status" value="1"/>
</dbReference>
<dbReference type="EMBL" id="CP049916">
    <property type="protein sequence ID" value="QIO07624.1"/>
    <property type="molecule type" value="Genomic_DNA"/>
</dbReference>
<keyword evidence="9" id="KW-0378">Hydrolase</keyword>
<dbReference type="CDD" id="cd00056">
    <property type="entry name" value="ENDO3c"/>
    <property type="match status" value="1"/>
</dbReference>
<keyword evidence="13 14" id="KW-0326">Glycosidase</keyword>
<dbReference type="InterPro" id="IPR023170">
    <property type="entry name" value="HhH_base_excis_C"/>
</dbReference>
<keyword evidence="10 14" id="KW-0408">Iron</keyword>
<accession>A0A6G8S0I4</accession>
<dbReference type="FunFam" id="1.10.1670.10:FF:000002">
    <property type="entry name" value="Adenine DNA glycosylase"/>
    <property type="match status" value="1"/>
</dbReference>
<dbReference type="EC" id="3.2.2.31" evidence="4 14"/>
<reference evidence="16 17" key="1">
    <citation type="submission" date="2020-03" db="EMBL/GenBank/DDBJ databases">
        <authorList>
            <person name="Zhu W."/>
        </authorList>
    </citation>
    <scope>NUCLEOTIDE SEQUENCE [LARGE SCALE GENOMIC DNA]</scope>
    <source>
        <strain evidence="16 17">185</strain>
    </source>
</reference>
<dbReference type="Pfam" id="PF00730">
    <property type="entry name" value="HhH-GPD"/>
    <property type="match status" value="1"/>
</dbReference>
<dbReference type="NCBIfam" id="TIGR01084">
    <property type="entry name" value="mutY"/>
    <property type="match status" value="1"/>
</dbReference>
<dbReference type="Gene3D" id="1.10.1670.10">
    <property type="entry name" value="Helix-hairpin-Helix base-excision DNA repair enzymes (C-terminal)"/>
    <property type="match status" value="1"/>
</dbReference>
<dbReference type="GO" id="GO:0051539">
    <property type="term" value="F:4 iron, 4 sulfur cluster binding"/>
    <property type="evidence" value="ECO:0007669"/>
    <property type="project" value="UniProtKB-UniRule"/>
</dbReference>
<sequence>MSPFSFSDALLTWFDQHGRHDLPWQVADDPYKVWVSEIMLQQTQVKTVLQYFDRFIERFQTVDDLGQAAWDDVAPYWAGLGYYARARNLHKAAGIVSQKGHFPNSLEEWVELPGIGPSTGGALMSLGLRQYGVIMDGNVKRVLARFFAIEDDLSKPVHERAMWQLTEQLCPTERNHDYTQAIMDLGATVCTPKKPLCLYCPMQAHCKAHQQGLETELPFKKPKKAVPIKSAQVLLLKSADGQWLWQQRPHSGLWGGLWTLPIIEASAEFDQTIQQFKLISNKQSVQISHSFTHFTWLLNASIFDVDTDQMEYLQSELGGQWLSPEQATAQGIPTAMKKLISAVNL</sequence>
<keyword evidence="17" id="KW-1185">Reference proteome</keyword>
<evidence type="ECO:0000256" key="13">
    <source>
        <dbReference type="ARBA" id="ARBA00023295"/>
    </source>
</evidence>
<evidence type="ECO:0000256" key="7">
    <source>
        <dbReference type="ARBA" id="ARBA00022723"/>
    </source>
</evidence>
<dbReference type="GO" id="GO:0034039">
    <property type="term" value="F:8-oxo-7,8-dihydroguanine DNA N-glycosylase activity"/>
    <property type="evidence" value="ECO:0007669"/>
    <property type="project" value="TreeGrafter"/>
</dbReference>
<evidence type="ECO:0000256" key="11">
    <source>
        <dbReference type="ARBA" id="ARBA00023014"/>
    </source>
</evidence>
<dbReference type="GO" id="GO:0035485">
    <property type="term" value="F:adenine/guanine mispair binding"/>
    <property type="evidence" value="ECO:0007669"/>
    <property type="project" value="TreeGrafter"/>
</dbReference>
<dbReference type="PROSITE" id="PS00764">
    <property type="entry name" value="ENDONUCLEASE_III_1"/>
    <property type="match status" value="1"/>
</dbReference>
<keyword evidence="12" id="KW-0234">DNA repair</keyword>
<name>A0A6G8S0I4_9GAMM</name>
<organism evidence="16 17">
    <name type="scientific">Acinetobacter lanii</name>
    <dbReference type="NCBI Taxonomy" id="2715163"/>
    <lineage>
        <taxon>Bacteria</taxon>
        <taxon>Pseudomonadati</taxon>
        <taxon>Pseudomonadota</taxon>
        <taxon>Gammaproteobacteria</taxon>
        <taxon>Moraxellales</taxon>
        <taxon>Moraxellaceae</taxon>
        <taxon>Acinetobacter</taxon>
    </lineage>
</organism>
<dbReference type="InterPro" id="IPR005760">
    <property type="entry name" value="A/G_AdeGlyc_MutY"/>
</dbReference>
<evidence type="ECO:0000256" key="5">
    <source>
        <dbReference type="ARBA" id="ARBA00022023"/>
    </source>
</evidence>
<dbReference type="GO" id="GO:0006298">
    <property type="term" value="P:mismatch repair"/>
    <property type="evidence" value="ECO:0007669"/>
    <property type="project" value="TreeGrafter"/>
</dbReference>
<dbReference type="RefSeq" id="WP_166321560.1">
    <property type="nucleotide sequence ID" value="NZ_CP049916.1"/>
</dbReference>
<dbReference type="Gene3D" id="1.10.340.30">
    <property type="entry name" value="Hypothetical protein, domain 2"/>
    <property type="match status" value="1"/>
</dbReference>
<dbReference type="PROSITE" id="PS01155">
    <property type="entry name" value="ENDONUCLEASE_III_2"/>
    <property type="match status" value="1"/>
</dbReference>
<dbReference type="Pfam" id="PF14815">
    <property type="entry name" value="NUDIX_4"/>
    <property type="match status" value="1"/>
</dbReference>
<evidence type="ECO:0000256" key="10">
    <source>
        <dbReference type="ARBA" id="ARBA00023004"/>
    </source>
</evidence>
<dbReference type="InterPro" id="IPR004036">
    <property type="entry name" value="Endonuclease-III-like_CS2"/>
</dbReference>
<dbReference type="Gene3D" id="3.90.79.10">
    <property type="entry name" value="Nucleoside Triphosphate Pyrophosphohydrolase"/>
    <property type="match status" value="1"/>
</dbReference>
<evidence type="ECO:0000256" key="4">
    <source>
        <dbReference type="ARBA" id="ARBA00012045"/>
    </source>
</evidence>
<protein>
    <recommendedName>
        <fullName evidence="5 14">Adenine DNA glycosylase</fullName>
        <ecNumber evidence="4 14">3.2.2.31</ecNumber>
    </recommendedName>
</protein>
<evidence type="ECO:0000256" key="2">
    <source>
        <dbReference type="ARBA" id="ARBA00002933"/>
    </source>
</evidence>
<gene>
    <name evidence="16" type="primary">mutY</name>
    <name evidence="16" type="ORF">G8D99_00345</name>
</gene>
<evidence type="ECO:0000256" key="8">
    <source>
        <dbReference type="ARBA" id="ARBA00022763"/>
    </source>
</evidence>
<dbReference type="SUPFAM" id="SSF55811">
    <property type="entry name" value="Nudix"/>
    <property type="match status" value="1"/>
</dbReference>
<evidence type="ECO:0000256" key="3">
    <source>
        <dbReference type="ARBA" id="ARBA00008343"/>
    </source>
</evidence>
<dbReference type="PANTHER" id="PTHR42944:SF1">
    <property type="entry name" value="ADENINE DNA GLYCOSYLASE"/>
    <property type="match status" value="1"/>
</dbReference>
<keyword evidence="7" id="KW-0479">Metal-binding</keyword>
<comment type="catalytic activity">
    <reaction evidence="1 14">
        <text>Hydrolyzes free adenine bases from 7,8-dihydro-8-oxoguanine:adenine mismatched double-stranded DNA, leaving an apurinic site.</text>
        <dbReference type="EC" id="3.2.2.31"/>
    </reaction>
</comment>
<dbReference type="InterPro" id="IPR015797">
    <property type="entry name" value="NUDIX_hydrolase-like_dom_sf"/>
</dbReference>
<dbReference type="SMART" id="SM00478">
    <property type="entry name" value="ENDO3c"/>
    <property type="match status" value="1"/>
</dbReference>
<dbReference type="AlphaFoldDB" id="A0A6G8S0I4"/>
<dbReference type="InterPro" id="IPR029119">
    <property type="entry name" value="MutY_C"/>
</dbReference>
<evidence type="ECO:0000256" key="6">
    <source>
        <dbReference type="ARBA" id="ARBA00022485"/>
    </source>
</evidence>
<comment type="cofactor">
    <cofactor evidence="14">
        <name>[4Fe-4S] cluster</name>
        <dbReference type="ChEBI" id="CHEBI:49883"/>
    </cofactor>
    <text evidence="14">Binds 1 [4Fe-4S] cluster.</text>
</comment>
<evidence type="ECO:0000256" key="1">
    <source>
        <dbReference type="ARBA" id="ARBA00000843"/>
    </source>
</evidence>
<evidence type="ECO:0000256" key="14">
    <source>
        <dbReference type="RuleBase" id="RU365096"/>
    </source>
</evidence>